<dbReference type="PROSITE" id="PS51294">
    <property type="entry name" value="HTH_MYB"/>
    <property type="match status" value="2"/>
</dbReference>
<dbReference type="CDD" id="cd00167">
    <property type="entry name" value="SANT"/>
    <property type="match status" value="2"/>
</dbReference>
<dbReference type="Proteomes" id="UP001177140">
    <property type="component" value="Unassembled WGS sequence"/>
</dbReference>
<keyword evidence="9" id="KW-1185">Reference proteome</keyword>
<evidence type="ECO:0000256" key="5">
    <source>
        <dbReference type="SAM" id="MobiDB-lite"/>
    </source>
</evidence>
<sequence length="299" mass="34132">MEKEQNISKKGESGIIKKGQWKPEEDLILKRYIETHGEGKWTTVSKKSGLMRGAKSCRMRWKNHLRPNIKRGQISEDEEDLIIRMHKLLGNRWSLIAGRLPGRTDNEVKNYWNTHLSRRNINHYRGQTVITTTINCTKSAGLIQMNDLETPSMGTTSTHENCIVVDGILGDHSQGLHNSLNPDQADVQSDITTTTETQPTSSEQRSDAHNESTILSDQSLISGESDNMEGCTFPDFPSVDYTMISEDEKLSLWLSSESIFYDAPLLPCSDYYFPVSYDEPFEHNSDDYYGWNKYVPSWL</sequence>
<evidence type="ECO:0000256" key="1">
    <source>
        <dbReference type="ARBA" id="ARBA00004123"/>
    </source>
</evidence>
<reference evidence="8" key="1">
    <citation type="submission" date="2022-03" db="EMBL/GenBank/DDBJ databases">
        <title>A functionally conserved STORR gene fusion in Papaver species that diverged 16.8 million years ago.</title>
        <authorList>
            <person name="Catania T."/>
        </authorList>
    </citation>
    <scope>NUCLEOTIDE SEQUENCE</scope>
    <source>
        <strain evidence="8">S-191538</strain>
    </source>
</reference>
<keyword evidence="3" id="KW-0238">DNA-binding</keyword>
<dbReference type="GO" id="GO:0030154">
    <property type="term" value="P:cell differentiation"/>
    <property type="evidence" value="ECO:0007669"/>
    <property type="project" value="TreeGrafter"/>
</dbReference>
<dbReference type="GO" id="GO:0000976">
    <property type="term" value="F:transcription cis-regulatory region binding"/>
    <property type="evidence" value="ECO:0007669"/>
    <property type="project" value="TreeGrafter"/>
</dbReference>
<feature type="domain" description="Myb-like" evidence="6">
    <location>
        <begin position="66"/>
        <end position="116"/>
    </location>
</feature>
<protein>
    <submittedName>
        <fullName evidence="8">Uncharacterized protein</fullName>
    </submittedName>
</protein>
<dbReference type="SUPFAM" id="SSF46689">
    <property type="entry name" value="Homeodomain-like"/>
    <property type="match status" value="1"/>
</dbReference>
<dbReference type="EMBL" id="JAJJMA010176174">
    <property type="protein sequence ID" value="MCL7037186.1"/>
    <property type="molecule type" value="Genomic_DNA"/>
</dbReference>
<keyword evidence="4" id="KW-0539">Nucleus</keyword>
<dbReference type="FunFam" id="1.10.10.60:FF:000001">
    <property type="entry name" value="MYB-related transcription factor"/>
    <property type="match status" value="1"/>
</dbReference>
<comment type="subcellular location">
    <subcellularLocation>
        <location evidence="1">Nucleus</location>
    </subcellularLocation>
</comment>
<gene>
    <name evidence="8" type="ORF">MKW94_011283</name>
</gene>
<keyword evidence="2" id="KW-0677">Repeat</keyword>
<dbReference type="InterPro" id="IPR015495">
    <property type="entry name" value="Myb_TF_plants"/>
</dbReference>
<evidence type="ECO:0000259" key="6">
    <source>
        <dbReference type="PROSITE" id="PS50090"/>
    </source>
</evidence>
<dbReference type="InterPro" id="IPR001005">
    <property type="entry name" value="SANT/Myb"/>
</dbReference>
<evidence type="ECO:0000259" key="7">
    <source>
        <dbReference type="PROSITE" id="PS51294"/>
    </source>
</evidence>
<proteinExistence type="predicted"/>
<evidence type="ECO:0000313" key="8">
    <source>
        <dbReference type="EMBL" id="MCL7037186.1"/>
    </source>
</evidence>
<dbReference type="PANTHER" id="PTHR47998">
    <property type="entry name" value="TRANSCRIPTION FACTOR MYB51-LIKE ISOFORM X1"/>
    <property type="match status" value="1"/>
</dbReference>
<evidence type="ECO:0000313" key="9">
    <source>
        <dbReference type="Proteomes" id="UP001177140"/>
    </source>
</evidence>
<dbReference type="InterPro" id="IPR009057">
    <property type="entry name" value="Homeodomain-like_sf"/>
</dbReference>
<evidence type="ECO:0000256" key="2">
    <source>
        <dbReference type="ARBA" id="ARBA00022737"/>
    </source>
</evidence>
<evidence type="ECO:0000256" key="4">
    <source>
        <dbReference type="ARBA" id="ARBA00023242"/>
    </source>
</evidence>
<feature type="domain" description="HTH myb-type" evidence="7">
    <location>
        <begin position="66"/>
        <end position="120"/>
    </location>
</feature>
<feature type="domain" description="Myb-like" evidence="6">
    <location>
        <begin position="17"/>
        <end position="65"/>
    </location>
</feature>
<dbReference type="Gene3D" id="1.10.10.60">
    <property type="entry name" value="Homeodomain-like"/>
    <property type="match status" value="2"/>
</dbReference>
<dbReference type="InterPro" id="IPR017930">
    <property type="entry name" value="Myb_dom"/>
</dbReference>
<dbReference type="GO" id="GO:0006355">
    <property type="term" value="P:regulation of DNA-templated transcription"/>
    <property type="evidence" value="ECO:0007669"/>
    <property type="project" value="TreeGrafter"/>
</dbReference>
<accession>A0AA41SJA1</accession>
<comment type="caution">
    <text evidence="8">The sequence shown here is derived from an EMBL/GenBank/DDBJ whole genome shotgun (WGS) entry which is preliminary data.</text>
</comment>
<dbReference type="SMART" id="SM00717">
    <property type="entry name" value="SANT"/>
    <property type="match status" value="2"/>
</dbReference>
<organism evidence="8 9">
    <name type="scientific">Papaver nudicaule</name>
    <name type="common">Iceland poppy</name>
    <dbReference type="NCBI Taxonomy" id="74823"/>
    <lineage>
        <taxon>Eukaryota</taxon>
        <taxon>Viridiplantae</taxon>
        <taxon>Streptophyta</taxon>
        <taxon>Embryophyta</taxon>
        <taxon>Tracheophyta</taxon>
        <taxon>Spermatophyta</taxon>
        <taxon>Magnoliopsida</taxon>
        <taxon>Ranunculales</taxon>
        <taxon>Papaveraceae</taxon>
        <taxon>Papaveroideae</taxon>
        <taxon>Papaver</taxon>
    </lineage>
</organism>
<feature type="domain" description="HTH myb-type" evidence="7">
    <location>
        <begin position="16"/>
        <end position="65"/>
    </location>
</feature>
<dbReference type="GO" id="GO:0005634">
    <property type="term" value="C:nucleus"/>
    <property type="evidence" value="ECO:0007669"/>
    <property type="project" value="UniProtKB-SubCell"/>
</dbReference>
<dbReference type="PANTHER" id="PTHR47998:SF43">
    <property type="entry name" value="TRANSCRIPTION FACTOR MYB82"/>
    <property type="match status" value="1"/>
</dbReference>
<feature type="region of interest" description="Disordered" evidence="5">
    <location>
        <begin position="192"/>
        <end position="213"/>
    </location>
</feature>
<evidence type="ECO:0000256" key="3">
    <source>
        <dbReference type="ARBA" id="ARBA00023125"/>
    </source>
</evidence>
<feature type="compositionally biased region" description="Low complexity" evidence="5">
    <location>
        <begin position="192"/>
        <end position="203"/>
    </location>
</feature>
<dbReference type="AlphaFoldDB" id="A0AA41SJA1"/>
<dbReference type="Pfam" id="PF00249">
    <property type="entry name" value="Myb_DNA-binding"/>
    <property type="match status" value="2"/>
</dbReference>
<name>A0AA41SJA1_PAPNU</name>
<dbReference type="PROSITE" id="PS50090">
    <property type="entry name" value="MYB_LIKE"/>
    <property type="match status" value="2"/>
</dbReference>